<organism evidence="2">
    <name type="scientific">Oryza glumipatula</name>
    <dbReference type="NCBI Taxonomy" id="40148"/>
    <lineage>
        <taxon>Eukaryota</taxon>
        <taxon>Viridiplantae</taxon>
        <taxon>Streptophyta</taxon>
        <taxon>Embryophyta</taxon>
        <taxon>Tracheophyta</taxon>
        <taxon>Spermatophyta</taxon>
        <taxon>Magnoliopsida</taxon>
        <taxon>Liliopsida</taxon>
        <taxon>Poales</taxon>
        <taxon>Poaceae</taxon>
        <taxon>BOP clade</taxon>
        <taxon>Oryzoideae</taxon>
        <taxon>Oryzeae</taxon>
        <taxon>Oryzinae</taxon>
        <taxon>Oryza</taxon>
    </lineage>
</organism>
<reference evidence="2" key="1">
    <citation type="submission" date="2015-04" db="UniProtKB">
        <authorList>
            <consortium name="EnsemblPlants"/>
        </authorList>
    </citation>
    <scope>IDENTIFICATION</scope>
</reference>
<feature type="compositionally biased region" description="Basic and acidic residues" evidence="1">
    <location>
        <begin position="126"/>
        <end position="142"/>
    </location>
</feature>
<protein>
    <submittedName>
        <fullName evidence="2">Uncharacterized protein</fullName>
    </submittedName>
</protein>
<evidence type="ECO:0000313" key="2">
    <source>
        <dbReference type="EnsemblPlants" id="OGLUM03G15030.1"/>
    </source>
</evidence>
<evidence type="ECO:0000313" key="3">
    <source>
        <dbReference type="Proteomes" id="UP000026961"/>
    </source>
</evidence>
<dbReference type="Gramene" id="OGLUM03G15030.1">
    <property type="protein sequence ID" value="OGLUM03G15030.1"/>
    <property type="gene ID" value="OGLUM03G15030"/>
</dbReference>
<evidence type="ECO:0000256" key="1">
    <source>
        <dbReference type="SAM" id="MobiDB-lite"/>
    </source>
</evidence>
<feature type="region of interest" description="Disordered" evidence="1">
    <location>
        <begin position="1"/>
        <end position="35"/>
    </location>
</feature>
<dbReference type="HOGENOM" id="CLU_1838185_0_0_1"/>
<accession>A0A0D9Z6A7</accession>
<feature type="compositionally biased region" description="Pro residues" evidence="1">
    <location>
        <begin position="100"/>
        <end position="110"/>
    </location>
</feature>
<keyword evidence="3" id="KW-1185">Reference proteome</keyword>
<feature type="region of interest" description="Disordered" evidence="1">
    <location>
        <begin position="57"/>
        <end position="142"/>
    </location>
</feature>
<dbReference type="AlphaFoldDB" id="A0A0D9Z6A7"/>
<proteinExistence type="predicted"/>
<dbReference type="EnsemblPlants" id="OGLUM03G15030.1">
    <property type="protein sequence ID" value="OGLUM03G15030.1"/>
    <property type="gene ID" value="OGLUM03G15030"/>
</dbReference>
<reference evidence="2" key="2">
    <citation type="submission" date="2018-05" db="EMBL/GenBank/DDBJ databases">
        <title>OgluRS3 (Oryza glumaepatula Reference Sequence Version 3).</title>
        <authorList>
            <person name="Zhang J."/>
            <person name="Kudrna D."/>
            <person name="Lee S."/>
            <person name="Talag J."/>
            <person name="Welchert J."/>
            <person name="Wing R.A."/>
        </authorList>
    </citation>
    <scope>NUCLEOTIDE SEQUENCE [LARGE SCALE GENOMIC DNA]</scope>
</reference>
<sequence>MGVGDGGALARRALETTGHLRGGHWRRRGSGEVGSRWRLVNPTRRSSSLLGEWVGVLETTPLRRSSHRASTGGGEAGAGAEELEEGGPGVTGAHRRPRRPPPPGHAPLPPATQSAASFASSAVGRLRPERVRERDNHGEGLG</sequence>
<dbReference type="Proteomes" id="UP000026961">
    <property type="component" value="Chromosome 3"/>
</dbReference>
<name>A0A0D9Z6A7_9ORYZ</name>